<keyword evidence="3" id="KW-0732">Signal</keyword>
<keyword evidence="6" id="KW-1185">Reference proteome</keyword>
<keyword evidence="1" id="KW-0433">Leucine-rich repeat</keyword>
<dbReference type="PANTHER" id="PTHR48007">
    <property type="entry name" value="LEUCINE-RICH REPEAT RECEPTOR-LIKE PROTEIN KINASE PXC1"/>
    <property type="match status" value="1"/>
</dbReference>
<comment type="caution">
    <text evidence="5">The sequence shown here is derived from an EMBL/GenBank/DDBJ whole genome shotgun (WGS) entry which is preliminary data.</text>
</comment>
<accession>A0ABQ9BFJ0</accession>
<dbReference type="Gene3D" id="3.80.10.10">
    <property type="entry name" value="Ribonuclease Inhibitor"/>
    <property type="match status" value="1"/>
</dbReference>
<feature type="domain" description="Leucine-rich repeat-containing N-terminal plant-type" evidence="4">
    <location>
        <begin position="29"/>
        <end position="68"/>
    </location>
</feature>
<reference evidence="5" key="1">
    <citation type="submission" date="2022-10" db="EMBL/GenBank/DDBJ databases">
        <authorList>
            <person name="Hyden B.L."/>
            <person name="Feng K."/>
            <person name="Yates T."/>
            <person name="Jawdy S."/>
            <person name="Smart L.B."/>
            <person name="Muchero W."/>
        </authorList>
    </citation>
    <scope>NUCLEOTIDE SEQUENCE</scope>
    <source>
        <tissue evidence="5">Shoot tip</tissue>
    </source>
</reference>
<organism evidence="5 6">
    <name type="scientific">Salix suchowensis</name>
    <dbReference type="NCBI Taxonomy" id="1278906"/>
    <lineage>
        <taxon>Eukaryota</taxon>
        <taxon>Viridiplantae</taxon>
        <taxon>Streptophyta</taxon>
        <taxon>Embryophyta</taxon>
        <taxon>Tracheophyta</taxon>
        <taxon>Spermatophyta</taxon>
        <taxon>Magnoliopsida</taxon>
        <taxon>eudicotyledons</taxon>
        <taxon>Gunneridae</taxon>
        <taxon>Pentapetalae</taxon>
        <taxon>rosids</taxon>
        <taxon>fabids</taxon>
        <taxon>Malpighiales</taxon>
        <taxon>Salicaceae</taxon>
        <taxon>Saliceae</taxon>
        <taxon>Salix</taxon>
    </lineage>
</organism>
<evidence type="ECO:0000256" key="2">
    <source>
        <dbReference type="ARBA" id="ARBA00022737"/>
    </source>
</evidence>
<evidence type="ECO:0000259" key="4">
    <source>
        <dbReference type="Pfam" id="PF08263"/>
    </source>
</evidence>
<proteinExistence type="predicted"/>
<dbReference type="PANTHER" id="PTHR48007:SF56">
    <property type="entry name" value="LOW QUALITY PROTEIN: PROTEIN STRUBBELIG-RECEPTOR FAMILY 2"/>
    <property type="match status" value="1"/>
</dbReference>
<dbReference type="InterPro" id="IPR046959">
    <property type="entry name" value="PRK1-6/SRF4-like"/>
</dbReference>
<dbReference type="InterPro" id="IPR013210">
    <property type="entry name" value="LRR_N_plant-typ"/>
</dbReference>
<dbReference type="SUPFAM" id="SSF52058">
    <property type="entry name" value="L domain-like"/>
    <property type="match status" value="1"/>
</dbReference>
<evidence type="ECO:0000256" key="1">
    <source>
        <dbReference type="ARBA" id="ARBA00022614"/>
    </source>
</evidence>
<evidence type="ECO:0000256" key="3">
    <source>
        <dbReference type="SAM" id="SignalP"/>
    </source>
</evidence>
<sequence length="263" mass="28777">MATQSLHWGFVVIVFLAILSLQASASTDAPDVIALQDLYKALNNPPQLKKWRLDGGDPCGESWTGVSCAGASVIHLKLQGLNLSGFLGTQLHFLHSLKHLDVSSNYIVGEIPYALPPNATHINLAYNNLSQSIPLSLPSVELLRHLNLSHNSLSGPVGNVFTGLQNLKEIDLSYNNFTGDLPSSFGSLTNLTKLNNQFTGSVVYLATLPLTDLNIQTNHFSGVIPTQFQLIPNLWIDGNQFHLGDNYPAWNYPLDNGSLWTKF</sequence>
<dbReference type="PRINTS" id="PR00019">
    <property type="entry name" value="LEURICHRPT"/>
</dbReference>
<keyword evidence="2" id="KW-0677">Repeat</keyword>
<gene>
    <name evidence="5" type="ORF">OIU77_030852</name>
</gene>
<dbReference type="Proteomes" id="UP001141253">
    <property type="component" value="Chromosome 6"/>
</dbReference>
<dbReference type="Pfam" id="PF08263">
    <property type="entry name" value="LRRNT_2"/>
    <property type="match status" value="1"/>
</dbReference>
<dbReference type="Pfam" id="PF13855">
    <property type="entry name" value="LRR_8"/>
    <property type="match status" value="1"/>
</dbReference>
<reference evidence="5" key="2">
    <citation type="journal article" date="2023" name="Int. J. Mol. Sci.">
        <title>De Novo Assembly and Annotation of 11 Diverse Shrub Willow (Salix) Genomes Reveals Novel Gene Organization in Sex-Linked Regions.</title>
        <authorList>
            <person name="Hyden B."/>
            <person name="Feng K."/>
            <person name="Yates T.B."/>
            <person name="Jawdy S."/>
            <person name="Cereghino C."/>
            <person name="Smart L.B."/>
            <person name="Muchero W."/>
        </authorList>
    </citation>
    <scope>NUCLEOTIDE SEQUENCE</scope>
    <source>
        <tissue evidence="5">Shoot tip</tissue>
    </source>
</reference>
<protein>
    <recommendedName>
        <fullName evidence="4">Leucine-rich repeat-containing N-terminal plant-type domain-containing protein</fullName>
    </recommendedName>
</protein>
<name>A0ABQ9BFJ0_9ROSI</name>
<feature type="signal peptide" evidence="3">
    <location>
        <begin position="1"/>
        <end position="25"/>
    </location>
</feature>
<dbReference type="InterPro" id="IPR001611">
    <property type="entry name" value="Leu-rich_rpt"/>
</dbReference>
<dbReference type="EMBL" id="JAPFFI010000009">
    <property type="protein sequence ID" value="KAJ6382285.1"/>
    <property type="molecule type" value="Genomic_DNA"/>
</dbReference>
<dbReference type="Pfam" id="PF00560">
    <property type="entry name" value="LRR_1"/>
    <property type="match status" value="1"/>
</dbReference>
<feature type="chain" id="PRO_5047166647" description="Leucine-rich repeat-containing N-terminal plant-type domain-containing protein" evidence="3">
    <location>
        <begin position="26"/>
        <end position="263"/>
    </location>
</feature>
<evidence type="ECO:0000313" key="5">
    <source>
        <dbReference type="EMBL" id="KAJ6382285.1"/>
    </source>
</evidence>
<evidence type="ECO:0000313" key="6">
    <source>
        <dbReference type="Proteomes" id="UP001141253"/>
    </source>
</evidence>
<dbReference type="InterPro" id="IPR032675">
    <property type="entry name" value="LRR_dom_sf"/>
</dbReference>